<dbReference type="InterPro" id="IPR000888">
    <property type="entry name" value="RmlC-like"/>
</dbReference>
<comment type="similarity">
    <text evidence="3">Belongs to the dTDP-4-dehydrorhamnose 3,5-epimerase family.</text>
</comment>
<comment type="caution">
    <text evidence="4">The sequence shown here is derived from an EMBL/GenBank/DDBJ whole genome shotgun (WGS) entry which is preliminary data.</text>
</comment>
<dbReference type="NCBIfam" id="TIGR01221">
    <property type="entry name" value="rmlC"/>
    <property type="match status" value="1"/>
</dbReference>
<evidence type="ECO:0000313" key="4">
    <source>
        <dbReference type="EMBL" id="OGF97945.1"/>
    </source>
</evidence>
<comment type="catalytic activity">
    <reaction evidence="3">
        <text>dTDP-4-dehydro-6-deoxy-alpha-D-glucose = dTDP-4-dehydro-beta-L-rhamnose</text>
        <dbReference type="Rhea" id="RHEA:16969"/>
        <dbReference type="ChEBI" id="CHEBI:57649"/>
        <dbReference type="ChEBI" id="CHEBI:62830"/>
        <dbReference type="EC" id="5.1.3.13"/>
    </reaction>
</comment>
<organism evidence="4 5">
    <name type="scientific">Candidatus Glassbacteria bacterium RBG_16_58_8</name>
    <dbReference type="NCBI Taxonomy" id="1817866"/>
    <lineage>
        <taxon>Bacteria</taxon>
        <taxon>Candidatus Glassiibacteriota</taxon>
    </lineage>
</organism>
<evidence type="ECO:0000256" key="3">
    <source>
        <dbReference type="RuleBase" id="RU364069"/>
    </source>
</evidence>
<dbReference type="GO" id="GO:0005829">
    <property type="term" value="C:cytosol"/>
    <property type="evidence" value="ECO:0007669"/>
    <property type="project" value="TreeGrafter"/>
</dbReference>
<dbReference type="GO" id="GO:0008830">
    <property type="term" value="F:dTDP-4-dehydrorhamnose 3,5-epimerase activity"/>
    <property type="evidence" value="ECO:0007669"/>
    <property type="project" value="UniProtKB-UniRule"/>
</dbReference>
<dbReference type="InterPro" id="IPR014710">
    <property type="entry name" value="RmlC-like_jellyroll"/>
</dbReference>
<accession>A0A1F5YCM0</accession>
<dbReference type="EMBL" id="MFIW01000032">
    <property type="protein sequence ID" value="OGF97945.1"/>
    <property type="molecule type" value="Genomic_DNA"/>
</dbReference>
<dbReference type="AlphaFoldDB" id="A0A1F5YCM0"/>
<evidence type="ECO:0000256" key="2">
    <source>
        <dbReference type="PIRSR" id="PIRSR600888-3"/>
    </source>
</evidence>
<feature type="site" description="Participates in a stacking interaction with the thymidine ring of dTDP-4-oxo-6-deoxyglucose" evidence="2">
    <location>
        <position position="136"/>
    </location>
</feature>
<dbReference type="CDD" id="cd00438">
    <property type="entry name" value="cupin_RmlC"/>
    <property type="match status" value="1"/>
</dbReference>
<evidence type="ECO:0000256" key="1">
    <source>
        <dbReference type="PIRSR" id="PIRSR600888-1"/>
    </source>
</evidence>
<dbReference type="InterPro" id="IPR011051">
    <property type="entry name" value="RmlC_Cupin_sf"/>
</dbReference>
<dbReference type="UniPathway" id="UPA00124"/>
<dbReference type="Pfam" id="PF00908">
    <property type="entry name" value="dTDP_sugar_isom"/>
    <property type="match status" value="1"/>
</dbReference>
<dbReference type="PANTHER" id="PTHR21047">
    <property type="entry name" value="DTDP-6-DEOXY-D-GLUCOSE-3,5 EPIMERASE"/>
    <property type="match status" value="1"/>
</dbReference>
<comment type="pathway">
    <text evidence="3">Carbohydrate biosynthesis; dTDP-L-rhamnose biosynthesis.</text>
</comment>
<evidence type="ECO:0000313" key="5">
    <source>
        <dbReference type="Proteomes" id="UP000179034"/>
    </source>
</evidence>
<name>A0A1F5YCM0_9BACT</name>
<dbReference type="Gene3D" id="2.60.120.10">
    <property type="entry name" value="Jelly Rolls"/>
    <property type="match status" value="1"/>
</dbReference>
<protein>
    <recommendedName>
        <fullName evidence="3">dTDP-4-dehydrorhamnose 3,5-epimerase</fullName>
        <ecNumber evidence="3">5.1.3.13</ecNumber>
    </recommendedName>
    <alternativeName>
        <fullName evidence="3">Thymidine diphospho-4-keto-rhamnose 3,5-epimerase</fullName>
    </alternativeName>
</protein>
<dbReference type="SUPFAM" id="SSF51182">
    <property type="entry name" value="RmlC-like cupins"/>
    <property type="match status" value="1"/>
</dbReference>
<dbReference type="GO" id="GO:0000271">
    <property type="term" value="P:polysaccharide biosynthetic process"/>
    <property type="evidence" value="ECO:0007669"/>
    <property type="project" value="TreeGrafter"/>
</dbReference>
<dbReference type="Proteomes" id="UP000179034">
    <property type="component" value="Unassembled WGS sequence"/>
</dbReference>
<feature type="active site" description="Proton acceptor" evidence="1">
    <location>
        <position position="61"/>
    </location>
</feature>
<proteinExistence type="inferred from homology"/>
<gene>
    <name evidence="4" type="ORF">A2Z06_03715</name>
</gene>
<dbReference type="EC" id="5.1.3.13" evidence="3"/>
<feature type="active site" description="Proton donor" evidence="1">
    <location>
        <position position="130"/>
    </location>
</feature>
<reference evidence="4 5" key="1">
    <citation type="journal article" date="2016" name="Nat. Commun.">
        <title>Thousands of microbial genomes shed light on interconnected biogeochemical processes in an aquifer system.</title>
        <authorList>
            <person name="Anantharaman K."/>
            <person name="Brown C.T."/>
            <person name="Hug L.A."/>
            <person name="Sharon I."/>
            <person name="Castelle C.J."/>
            <person name="Probst A.J."/>
            <person name="Thomas B.C."/>
            <person name="Singh A."/>
            <person name="Wilkins M.J."/>
            <person name="Karaoz U."/>
            <person name="Brodie E.L."/>
            <person name="Williams K.H."/>
            <person name="Hubbard S.S."/>
            <person name="Banfield J.F."/>
        </authorList>
    </citation>
    <scope>NUCLEOTIDE SEQUENCE [LARGE SCALE GENOMIC DNA]</scope>
</reference>
<dbReference type="GO" id="GO:0019305">
    <property type="term" value="P:dTDP-rhamnose biosynthetic process"/>
    <property type="evidence" value="ECO:0007669"/>
    <property type="project" value="UniProtKB-UniRule"/>
</dbReference>
<comment type="subunit">
    <text evidence="3">Homodimer.</text>
</comment>
<sequence length="185" mass="21276">MKFIDTSLPGVVLIEVDEYRDPRGIFKETYHRLKYAEGGIDRVFVQDNHSHSRKGTLRGLHYQLVHPQGKLVSVIRGEMFDVAVDIRLGSPTFGKWAGFSLSEGNRRQAFIPEGFAHGFYVLSETADVYYKCTDFYHPGDDYGIFWSDPAIGIDWPATEPLLSEKDRRFPVLDDIREDRLPVYFP</sequence>
<dbReference type="PANTHER" id="PTHR21047:SF2">
    <property type="entry name" value="THYMIDINE DIPHOSPHO-4-KETO-RHAMNOSE 3,5-EPIMERASE"/>
    <property type="match status" value="1"/>
</dbReference>
<comment type="function">
    <text evidence="3">Catalyzes the epimerization of the C3' and C5'positions of dTDP-6-deoxy-D-xylo-4-hexulose, forming dTDP-6-deoxy-L-lyxo-4-hexulose.</text>
</comment>
<keyword evidence="3" id="KW-0413">Isomerase</keyword>